<dbReference type="InterPro" id="IPR045851">
    <property type="entry name" value="AMP-bd_C_sf"/>
</dbReference>
<dbReference type="InterPro" id="IPR023213">
    <property type="entry name" value="CAT-like_dom_sf"/>
</dbReference>
<accession>A0ABP0B6C9</accession>
<dbReference type="InterPro" id="IPR009081">
    <property type="entry name" value="PP-bd_ACP"/>
</dbReference>
<dbReference type="InterPro" id="IPR020806">
    <property type="entry name" value="PKS_PP-bd"/>
</dbReference>
<feature type="compositionally biased region" description="Low complexity" evidence="4">
    <location>
        <begin position="3660"/>
        <end position="3673"/>
    </location>
</feature>
<feature type="domain" description="Carrier" evidence="5">
    <location>
        <begin position="757"/>
        <end position="846"/>
    </location>
</feature>
<proteinExistence type="predicted"/>
<feature type="domain" description="Carrier" evidence="5">
    <location>
        <begin position="1895"/>
        <end position="1972"/>
    </location>
</feature>
<evidence type="ECO:0000256" key="1">
    <source>
        <dbReference type="ARBA" id="ARBA00022450"/>
    </source>
</evidence>
<dbReference type="SUPFAM" id="SSF47336">
    <property type="entry name" value="ACP-like"/>
    <property type="match status" value="3"/>
</dbReference>
<dbReference type="Gene3D" id="1.10.1200.10">
    <property type="entry name" value="ACP-like"/>
    <property type="match status" value="2"/>
</dbReference>
<evidence type="ECO:0000256" key="3">
    <source>
        <dbReference type="ARBA" id="ARBA00022598"/>
    </source>
</evidence>
<evidence type="ECO:0000256" key="2">
    <source>
        <dbReference type="ARBA" id="ARBA00022553"/>
    </source>
</evidence>
<dbReference type="InterPro" id="IPR000873">
    <property type="entry name" value="AMP-dep_synth/lig_dom"/>
</dbReference>
<dbReference type="NCBIfam" id="NF003417">
    <property type="entry name" value="PRK04813.1"/>
    <property type="match status" value="3"/>
</dbReference>
<dbReference type="Gene3D" id="3.30.559.10">
    <property type="entry name" value="Chloramphenicol acetyltransferase-like domain"/>
    <property type="match status" value="4"/>
</dbReference>
<dbReference type="PANTHER" id="PTHR45527:SF2">
    <property type="entry name" value="FERRICROCIN SYNTHETASE (NONRIBOSOMAL PEPTIDE SIDEROPHORE SYNTHASE ) (EUROFUNG)"/>
    <property type="match status" value="1"/>
</dbReference>
<sequence>MADPVLATRLPATQLRLLHSLHAGVDGDPESELVSWTSSPSANRDEQAAIQAFVELVSRICTIEPGEAVCIQHAARGGYVEAQVGSNGLAAGNWSFVPYDAAVGGELRTDFSIGLGKALQLHTNADGTVRLVAQSGIVPQPALNALGEALQDILMHQSGTETSRDNKNPAAIAWTQPSVLNWPPRQTAVGLWPGDAQAEPTAVLLHSWFEQRVRDGPDRIALDFLTDLETGAQTQFTYGQVSNAANALAAKLQELAASSDQKLRTVAVAMGPCPELYISYLGSLKAGLAFCPLPVDAPKERRAALLADLKPVAILVPDQTLPESAATEHTTVNVSPFVAECDSNAAPLPYPLASSDSDAAYVLYTSGTTGLPKGVVVSHRSAACTVSALGQHYGFRPDAERPWRWFQGAAPTFDISLFEIFWTLSTGSTLCCAPRHLTMQNIDAALSALQADITNVTPSFASLISPSVIRSVMVGGETLNSRLVQDFSAKEKTDGSNSLPYGIYNGYGPTEVAIYSLAQPHIPANQRGSVIGSPLATCGVLIVEPDNSSELIPVPQGAVGELVLTGPQVSSAGYLNRPEETRKAFVDDPKWGRAYRTGDRASIVWNEKGEAVVDFLGRLSDEQVKLSGRRVELGEIEDVLASRARGVHQTLACVWKKDASLGSERVVSLVVVDSKSGLDFSTVHAACADAAQNHLPDYMRPFRILQVDELPRSASGKVNRRAAAEHVHKILQLQQADSTAKETTPEPETVLENANDAHGEAELVRILSNILGIGEDAPVLTATTKLADAGVDSLRAMRLLREIRKNKSINQTDGSVEPSLAMLLDPEASIRSVFFASAAATVAVKQKQAAAQDLMNDFAARHSAAALERLSTIHGPLSGSDVEMVLPLTSTASQLAVSFAMDRGNYISHTVLHLRSDVSASGIETAICTVLERHPVYRSAIVPCSDDLSPFAQVVLTPAAWQRWTAQQPRVVHSTGSTSTGDTQQWIDIAHNHLDFDLQQLYYVQIVEPEDAHSNGLVIISMAHCLCDGASTELLLADIAREYAGLEPLDRLSVQHAVLDWAANVNAETDRHWQDSLRDWEADSFHALSGNNVKAAVNENQKHDHALASYVSSVSWALLDAKSRSLDASPLSVLQAAWSLLLKVWSEANTEDVVFGSVVSSQHKGCHASTFSVVPCRVPLPQDQTVQTLLTSLVNEARFAQSHRHTSFGVFGALPYNTVLALQAYESTAAENGDEEVTVPWEDVHQPAIRYDFDVFAEVLPQAEALVFKITYRADALSETSAGIIARQFAALVHTLLSAQPGDDAQHLLAQLPHDLLSVEGTIPTPEPLGDKDRMKILHAQFEDQAVTTPDKLALSFYSSLDAPPTNLTYAELDARANGLAHILRKEDAGVIPICMHRSVELYVSILSILKAGSAWSPIDETSPVQRRTSLIARTQGKVLLTTTDSYSLVEPCLSHEGLADVRVILVDQYADQSTTERPTPRTSVVASPSITGQDLAYLLWTSGTTGEPKGVMIQHFAAANAMRDLQVRVEHDAGAGQVRTLQLSSYSFDVFVQDLFYTWGLAGSVITGTRELVLGTFTEFVKTARPTHAHLTPSFGASIDVSEMVGSTLRYVTFIGEKLTEDVAEAWAAPAITTKAYNTYGPAENAVVSTMRQFYGKGHDRSKAANVGFPLTPCTAYVVREVGGCWELVPRYGVGELALGGAQVAQGYLNNEAKTTKSFVQGSPKVDGRIGERIYLTGDMVRLNDHGFEFLGRNDDLVKITGIRIELSEISAACALVKEDEPALEHVETLYLQRPGSDASNSSNKVIVTFVSVKDSNADTNKIRQQVFQKAREVLPAYMVPGHVVVLDTTMPRTASNKVDRKALQAIYAASDLAVLAGGNNSASGEEKVEVKWDDEQLPVVQAIADNLAVPLDPLHPMGPDDSLAGLGFSSLQITKLSWALRKALDCDVRVLDLMRCRTVGELVDVVLASLRARAEEETKKSAATAPATPPVTTWVSALKDTLTEQLHGPSRPASTTYVLPATPVQEALLVETMVEPGAYWSHRLFDLSSLGVVNTDRLQAAWAAAAARLDILRTVFVPLAQLSPRDAAKGVSTAEWARSHGVHAAVIQFVLEKADFSWTELENSDVAAHARKIQVDLTPLGDGSAQSRPPWAVAYSPTTMTLMLSMHHALYDGESSRMLLEVVAKLYQNPDVELDTDTGGAANLRLLPLSRGLELGLLSSVVQRDEASAAWTKHIHSLVDTDGAVNAPFPDLTGSRQPQAHAILSAKATIPAEFLAPAADRPDLPRLVLSAFGCVLAAILEVKTIVLGQTVSQRILHSDLARVVGPAVATLPVAIRTHAASAIALWAEMGRAASSLGALAHHLHPVDIKKMVNEGSGDPHAPFPALFVYHPASDEALDDSGVQTFNETGQALSLHVEHPMALNVFEGERLIELTGDARRISQPMLDLVLAQILDQARAMLAHPDMALSQLSNRVDRTLVSVVGEPKELVGTAITRNPADLVTKQAREHPDWLAIEEIVLDDETDHITTTAVTYRELEELVNAVAAQLTICAADKTVPGDVVALYLERDIKSLAAIIAVFKLGYIYLPIDGDLPAARKQLLVRDANAKMVISTKSLVGDLGLDQNDSAPAMLLLPEGHDELDAIRSWTSFVPPSVTDTVSNDNGGYLLYTSGSTGRPKGVRVTNESLLHYVAAMTQRLAEANPDVTQGHLGGQGKFLNVASRAFDTHLTTMFAPWHLGFCSVIGRDRNAIFASLPHVINTVGITNMGTVPSVLLQLGLRLEDVPSIRVMTFGGEKASHELFDQLGGDLGGDSKAALMNFYGPTEAAVGCMSHVVGHHSNARNLGLPLPGLEALLLVSGSGDDAQIVARRGQPGELCIAGPQVAVGYLDRPDETAKSFQYTTLLGSDGSQKRIYRTGDMMRMMHDGTVEFLGRRDQQTKIRGQRFEIGEVEAHIKKSIANLGGAALDIAAAVVDQRLVGLVARKQAALLKAERDAPAELLFPPPGQACRDILAAAEQSCRKDLPTFMVPEMFWLSKMPFLSASGKLDTKQIMQLVRDADNVAVDTDGLGTSNTVTPAVAQLTGPEREVLAALAEVLGGMETRTVSASSNLRGLGIDSLSGVHLLSVLKRRGFTNVVLTDLLSPSGSIHSLSLKFNGTAGTDGSPPSPPKTPDPSQSATPTGDKRDELTLAELGPCASHMDPANISAILPCLPLQSSLVALSLNWLHNIDEETDSQDVPYVTQFNYQLEAGADIAAWRQAVEQVVSSEVVLRTCFVQRDHDGQVFQVVLSSPPSPFVAQDNGNTNNSAAAELVVDMDTRPPVRMRVDGHQVSLLIHHALYDGAAIIALRIKIEQAYHCIISGMSAPPSLTNDSLATLRRLAHHCSLSGQDLETTKAAWQAKMKGITPCRIIPRGVGQDQPHKHLTSATARVTRRFAYTAAELKSKLQLPSSLGWSISASTAFHTATVLVLASLTSSGTSVVYGNTTSLRPLLPHIASDIDSFVGPCLNTVVHALPLADTSETLPSLASRVAKNHTDVTAGQMPFVTADLIQRWASIDGKLFDSLLTINVVSEPAQAASVKSVMHSLPGKAKLDLALTIDVDVHLDGQIELLLGSAGALSEQQLEAAGRLFETVVENCANAGAAVDQFVTVSMAETGTAKEATSALSSTTASNSTDVVSDRSPLSDGSHAALASVSRLVCQLLHLTETDIPADTSLYRLGLDSINVLPFVKLLKMDLGIKVTPNAVLRARTLQGIASLVHTAKSKDEARQDATIAKPRTQGQLDIGNTGTIQHYDHTLQQVAQDLLFVATPLQEGMLSASFALADQAYTYTHMMQLSAPAMQKDSPNFKLFFAAMQDTVLSCEILRTRFVFTDNSSAPWVGVVLPNTQSDLVSCTVSATGVVRLRIHHALYDAGSIQAMWRLLGENYAGRLVGAHHKQTQQRYLYRPFSRQVSVAQDSAVGFWVDSVKDYNYAPLALECDISQQLHASASFHFSLDASDLTALHTTCRKAGVALKTALQLAWGKVLCETLYQQSDVVFGEVITMTSEDDDAVIMGPAINTVPMRIHLSPSSAIADALSQLQSLGDQARGPHGMASLRDVQTAWRLSRADGVDTSAGLFQSLFVFDGDVSVKTASTDAGPFLPGDVTAQVTLDTSNAKSEPQAPLYDDYPLITSFRIRDGVLHSALRAKVGNNTVQHLGSQLQTALQTVASCSLQDAAIDSSAAAKFMARPAATTASTRSGADVDMNGSTELADAVLQLAKKVVGTRLRGGKIGYATKLINVGLDSISAIRFASLLKKELGIHVSIFDIIKGASAESIVRKHASTVKPVEQAVQEKDDTRETTLHPQQARQPVHDEALAKSLVVANLGLPSADQIKSVLPVLAGQRHTLQHWLHSGKRFFEAPWVFRISEDKHMTSELVAGIWNTLCATHDILQTTFVALNSTSVPDLVQATLRTDDSSAAARFNTIRDDAVTIQDLIETHVCEGNSTPSDLRTPPSRLAFLEANDGQAIVLRVHHALYDAWSIKLVLDDLGRLFQGNMPLPPRPSLQFAVQEVVRIRSSHAEQAYWEEHLAHARDTILQPALSSSALDVSSAPLGPHFKASHPDILSIPPTTNKTKASAALLAAYAQALGHVTGRTQPTFGLNYAARSLASPDGEQTLDLTEMSLPTMAVVPMTVNLDGPSQQVLDSIQGHLAELTKFAQADQLHKLAPSYNTHINILFADNANDVDKNTDGGVLQRHRLGEPLASEYFTTVQPLATASSTVDSTDISWLPREQLYFNVLVRNGSVGVNVSGDQDFVTHGGDLVDKLVGTFKSSLVKTMIEDL</sequence>
<evidence type="ECO:0000313" key="6">
    <source>
        <dbReference type="EMBL" id="CAK7215086.1"/>
    </source>
</evidence>
<dbReference type="Gene3D" id="3.40.50.12780">
    <property type="entry name" value="N-terminal domain of ligase-like"/>
    <property type="match status" value="3"/>
</dbReference>
<evidence type="ECO:0000259" key="5">
    <source>
        <dbReference type="PROSITE" id="PS50075"/>
    </source>
</evidence>
<dbReference type="Pfam" id="PF00501">
    <property type="entry name" value="AMP-binding"/>
    <property type="match status" value="3"/>
</dbReference>
<feature type="region of interest" description="Disordered" evidence="4">
    <location>
        <begin position="3660"/>
        <end position="3681"/>
    </location>
</feature>
<evidence type="ECO:0000313" key="7">
    <source>
        <dbReference type="Proteomes" id="UP001642405"/>
    </source>
</evidence>
<dbReference type="PROSITE" id="PS00012">
    <property type="entry name" value="PHOSPHOPANTETHEINE"/>
    <property type="match status" value="2"/>
</dbReference>
<evidence type="ECO:0000256" key="4">
    <source>
        <dbReference type="SAM" id="MobiDB-lite"/>
    </source>
</evidence>
<dbReference type="SUPFAM" id="SSF52777">
    <property type="entry name" value="CoA-dependent acyltransferases"/>
    <property type="match status" value="10"/>
</dbReference>
<feature type="domain" description="Carrier" evidence="5">
    <location>
        <begin position="3687"/>
        <end position="3761"/>
    </location>
</feature>
<dbReference type="Pfam" id="PF00550">
    <property type="entry name" value="PP-binding"/>
    <property type="match status" value="4"/>
</dbReference>
<dbReference type="SUPFAM" id="SSF56801">
    <property type="entry name" value="Acetyl-CoA synthetase-like"/>
    <property type="match status" value="3"/>
</dbReference>
<comment type="caution">
    <text evidence="6">The sequence shown here is derived from an EMBL/GenBank/DDBJ whole genome shotgun (WGS) entry which is preliminary data.</text>
</comment>
<dbReference type="PROSITE" id="PS00455">
    <property type="entry name" value="AMP_BINDING"/>
    <property type="match status" value="3"/>
</dbReference>
<dbReference type="SMART" id="SM00823">
    <property type="entry name" value="PKS_PP"/>
    <property type="match status" value="3"/>
</dbReference>
<dbReference type="InterPro" id="IPR020845">
    <property type="entry name" value="AMP-binding_CS"/>
</dbReference>
<name>A0ABP0B6C9_9PEZI</name>
<keyword evidence="7" id="KW-1185">Reference proteome</keyword>
<dbReference type="Gene3D" id="3.30.559.30">
    <property type="entry name" value="Nonribosomal peptide synthetase, condensation domain"/>
    <property type="match status" value="5"/>
</dbReference>
<protein>
    <submittedName>
        <fullName evidence="6">NRPS</fullName>
    </submittedName>
</protein>
<dbReference type="Proteomes" id="UP001642405">
    <property type="component" value="Unassembled WGS sequence"/>
</dbReference>
<gene>
    <name evidence="6" type="ORF">SCUCBS95973_002359</name>
</gene>
<dbReference type="InterPro" id="IPR036736">
    <property type="entry name" value="ACP-like_sf"/>
</dbReference>
<dbReference type="PROSITE" id="PS50075">
    <property type="entry name" value="CARRIER"/>
    <property type="match status" value="4"/>
</dbReference>
<dbReference type="InterPro" id="IPR042099">
    <property type="entry name" value="ANL_N_sf"/>
</dbReference>
<organism evidence="6 7">
    <name type="scientific">Sporothrix curviconia</name>
    <dbReference type="NCBI Taxonomy" id="1260050"/>
    <lineage>
        <taxon>Eukaryota</taxon>
        <taxon>Fungi</taxon>
        <taxon>Dikarya</taxon>
        <taxon>Ascomycota</taxon>
        <taxon>Pezizomycotina</taxon>
        <taxon>Sordariomycetes</taxon>
        <taxon>Sordariomycetidae</taxon>
        <taxon>Ophiostomatales</taxon>
        <taxon>Ophiostomataceae</taxon>
        <taxon>Sporothrix</taxon>
    </lineage>
</organism>
<feature type="region of interest" description="Disordered" evidence="4">
    <location>
        <begin position="4326"/>
        <end position="4349"/>
    </location>
</feature>
<dbReference type="InterPro" id="IPR006162">
    <property type="entry name" value="Ppantetheine_attach_site"/>
</dbReference>
<dbReference type="EMBL" id="CAWUHB010000009">
    <property type="protein sequence ID" value="CAK7215086.1"/>
    <property type="molecule type" value="Genomic_DNA"/>
</dbReference>
<feature type="domain" description="Carrier" evidence="5">
    <location>
        <begin position="4247"/>
        <end position="4323"/>
    </location>
</feature>
<dbReference type="PANTHER" id="PTHR45527">
    <property type="entry name" value="NONRIBOSOMAL PEPTIDE SYNTHETASE"/>
    <property type="match status" value="1"/>
</dbReference>
<dbReference type="Pfam" id="PF00668">
    <property type="entry name" value="Condensation"/>
    <property type="match status" value="4"/>
</dbReference>
<dbReference type="InterPro" id="IPR001242">
    <property type="entry name" value="Condensation_dom"/>
</dbReference>
<feature type="region of interest" description="Disordered" evidence="4">
    <location>
        <begin position="3152"/>
        <end position="3182"/>
    </location>
</feature>
<reference evidence="6 7" key="1">
    <citation type="submission" date="2024-01" db="EMBL/GenBank/DDBJ databases">
        <authorList>
            <person name="Allen C."/>
            <person name="Tagirdzhanova G."/>
        </authorList>
    </citation>
    <scope>NUCLEOTIDE SEQUENCE [LARGE SCALE GENOMIC DNA]</scope>
</reference>
<keyword evidence="1" id="KW-0596">Phosphopantetheine</keyword>
<keyword evidence="3" id="KW-0436">Ligase</keyword>
<feature type="compositionally biased region" description="Basic and acidic residues" evidence="4">
    <location>
        <begin position="4330"/>
        <end position="4340"/>
    </location>
</feature>
<keyword evidence="2" id="KW-0597">Phosphoprotein</keyword>
<dbReference type="Gene3D" id="3.30.300.30">
    <property type="match status" value="3"/>
</dbReference>